<name>A0A7L9WJT3_9RHOB</name>
<proteinExistence type="predicted"/>
<evidence type="ECO:0000313" key="7">
    <source>
        <dbReference type="EMBL" id="QOL80163.1"/>
    </source>
</evidence>
<dbReference type="InterPro" id="IPR006977">
    <property type="entry name" value="Yip1_dom"/>
</dbReference>
<feature type="transmembrane region" description="Helical" evidence="5">
    <location>
        <begin position="106"/>
        <end position="129"/>
    </location>
</feature>
<feature type="domain" description="Yip1" evidence="6">
    <location>
        <begin position="10"/>
        <end position="157"/>
    </location>
</feature>
<dbReference type="AlphaFoldDB" id="A0A7L9WJT3"/>
<dbReference type="Proteomes" id="UP000594118">
    <property type="component" value="Chromosome"/>
</dbReference>
<gene>
    <name evidence="7" type="ORF">F3W81_04595</name>
</gene>
<dbReference type="RefSeq" id="WP_193082477.1">
    <property type="nucleotide sequence ID" value="NZ_CP045201.1"/>
</dbReference>
<evidence type="ECO:0000259" key="6">
    <source>
        <dbReference type="Pfam" id="PF04893"/>
    </source>
</evidence>
<dbReference type="EMBL" id="CP045201">
    <property type="protein sequence ID" value="QOL80163.1"/>
    <property type="molecule type" value="Genomic_DNA"/>
</dbReference>
<feature type="transmembrane region" description="Helical" evidence="5">
    <location>
        <begin position="69"/>
        <end position="94"/>
    </location>
</feature>
<organism evidence="7 8">
    <name type="scientific">Pseudooceanicola spongiae</name>
    <dbReference type="NCBI Taxonomy" id="2613965"/>
    <lineage>
        <taxon>Bacteria</taxon>
        <taxon>Pseudomonadati</taxon>
        <taxon>Pseudomonadota</taxon>
        <taxon>Alphaproteobacteria</taxon>
        <taxon>Rhodobacterales</taxon>
        <taxon>Paracoccaceae</taxon>
        <taxon>Pseudooceanicola</taxon>
    </lineage>
</organism>
<accession>A0A7L9WJT3</accession>
<dbReference type="GO" id="GO:0016020">
    <property type="term" value="C:membrane"/>
    <property type="evidence" value="ECO:0007669"/>
    <property type="project" value="UniProtKB-SubCell"/>
</dbReference>
<keyword evidence="8" id="KW-1185">Reference proteome</keyword>
<feature type="transmembrane region" description="Helical" evidence="5">
    <location>
        <begin position="135"/>
        <end position="156"/>
    </location>
</feature>
<keyword evidence="2 5" id="KW-0812">Transmembrane</keyword>
<dbReference type="KEGG" id="pshq:F3W81_04595"/>
<keyword evidence="3 5" id="KW-1133">Transmembrane helix</keyword>
<evidence type="ECO:0000256" key="3">
    <source>
        <dbReference type="ARBA" id="ARBA00022989"/>
    </source>
</evidence>
<dbReference type="Pfam" id="PF04893">
    <property type="entry name" value="Yip1"/>
    <property type="match status" value="1"/>
</dbReference>
<evidence type="ECO:0000256" key="1">
    <source>
        <dbReference type="ARBA" id="ARBA00004141"/>
    </source>
</evidence>
<sequence>MSLLGNIAATYVHPRRVLRHLLSAGVREDRALVLAMGVGAMAFVAQWPRLVRVADASGEDLQMLLGGSLLGLVFILPLLMYVLAALSHLLARLFGGQGSGYASRIALFWALAAALPLMLLDGLVGGFIGPGPAKIAVGILWCLAVLVFWTAGLIEAHFSPQSGSRHA</sequence>
<keyword evidence="4 5" id="KW-0472">Membrane</keyword>
<evidence type="ECO:0000256" key="2">
    <source>
        <dbReference type="ARBA" id="ARBA00022692"/>
    </source>
</evidence>
<feature type="transmembrane region" description="Helical" evidence="5">
    <location>
        <begin position="31"/>
        <end position="49"/>
    </location>
</feature>
<evidence type="ECO:0000313" key="8">
    <source>
        <dbReference type="Proteomes" id="UP000594118"/>
    </source>
</evidence>
<reference evidence="7 8" key="1">
    <citation type="submission" date="2019-10" db="EMBL/GenBank/DDBJ databases">
        <title>Pseudopuniceibacterium sp. HQ09 islated from Antarctica.</title>
        <authorList>
            <person name="Liao L."/>
            <person name="Su S."/>
            <person name="Chen B."/>
            <person name="Yu Y."/>
        </authorList>
    </citation>
    <scope>NUCLEOTIDE SEQUENCE [LARGE SCALE GENOMIC DNA]</scope>
    <source>
        <strain evidence="7 8">HQ09</strain>
    </source>
</reference>
<evidence type="ECO:0000256" key="4">
    <source>
        <dbReference type="ARBA" id="ARBA00023136"/>
    </source>
</evidence>
<protein>
    <submittedName>
        <fullName evidence="7">YIP1 family protein</fullName>
    </submittedName>
</protein>
<comment type="subcellular location">
    <subcellularLocation>
        <location evidence="1">Membrane</location>
        <topology evidence="1">Multi-pass membrane protein</topology>
    </subcellularLocation>
</comment>
<evidence type="ECO:0000256" key="5">
    <source>
        <dbReference type="SAM" id="Phobius"/>
    </source>
</evidence>